<dbReference type="EMBL" id="FODE01000058">
    <property type="protein sequence ID" value="SEO28108.1"/>
    <property type="molecule type" value="Genomic_DNA"/>
</dbReference>
<evidence type="ECO:0000256" key="1">
    <source>
        <dbReference type="SAM" id="MobiDB-lite"/>
    </source>
</evidence>
<dbReference type="AlphaFoldDB" id="A0A1H8NF62"/>
<reference evidence="3 4" key="1">
    <citation type="submission" date="2016-10" db="EMBL/GenBank/DDBJ databases">
        <authorList>
            <person name="de Groot N.N."/>
        </authorList>
    </citation>
    <scope>NUCLEOTIDE SEQUENCE [LARGE SCALE GENOMIC DNA]</scope>
    <source>
        <strain evidence="3 4">DSM 8512</strain>
    </source>
</reference>
<feature type="chain" id="PRO_5011463136" evidence="2">
    <location>
        <begin position="24"/>
        <end position="154"/>
    </location>
</feature>
<dbReference type="RefSeq" id="WP_090617403.1">
    <property type="nucleotide sequence ID" value="NZ_CP067124.1"/>
</dbReference>
<evidence type="ECO:0000256" key="2">
    <source>
        <dbReference type="SAM" id="SignalP"/>
    </source>
</evidence>
<accession>A0A1H8NF62</accession>
<proteinExistence type="predicted"/>
<protein>
    <submittedName>
        <fullName evidence="3">Uncharacterized protein</fullName>
    </submittedName>
</protein>
<evidence type="ECO:0000313" key="3">
    <source>
        <dbReference type="EMBL" id="SEO28108.1"/>
    </source>
</evidence>
<dbReference type="OrthoDB" id="7777859at2"/>
<gene>
    <name evidence="3" type="ORF">SAMN04489859_105817</name>
</gene>
<evidence type="ECO:0000313" key="4">
    <source>
        <dbReference type="Proteomes" id="UP000199054"/>
    </source>
</evidence>
<dbReference type="Proteomes" id="UP000199054">
    <property type="component" value="Unassembled WGS sequence"/>
</dbReference>
<feature type="signal peptide" evidence="2">
    <location>
        <begin position="1"/>
        <end position="23"/>
    </location>
</feature>
<feature type="region of interest" description="Disordered" evidence="1">
    <location>
        <begin position="36"/>
        <end position="127"/>
    </location>
</feature>
<sequence>MKTGTKLMAAGAIWALTAGLASADCAADLAALENQADGETEGIAKDGSLAPLEDGGAVNDGSEAAASDEEAGEGVARDGTPAEFQEGGNDEQTGEDLAMSGDDAQAQQEGAPTAVEQAGDGSGDRDAAIERARAALAAGDEEACREALDEAAAL</sequence>
<organism evidence="3 4">
    <name type="scientific">Paracoccus alcaliphilus</name>
    <dbReference type="NCBI Taxonomy" id="34002"/>
    <lineage>
        <taxon>Bacteria</taxon>
        <taxon>Pseudomonadati</taxon>
        <taxon>Pseudomonadota</taxon>
        <taxon>Alphaproteobacteria</taxon>
        <taxon>Rhodobacterales</taxon>
        <taxon>Paracoccaceae</taxon>
        <taxon>Paracoccus</taxon>
    </lineage>
</organism>
<keyword evidence="2" id="KW-0732">Signal</keyword>
<name>A0A1H8NF62_9RHOB</name>
<keyword evidence="4" id="KW-1185">Reference proteome</keyword>
<dbReference type="STRING" id="34002.SAMN04489859_105817"/>